<dbReference type="Proteomes" id="UP001597545">
    <property type="component" value="Unassembled WGS sequence"/>
</dbReference>
<accession>A0ABW5KN85</accession>
<keyword evidence="2" id="KW-1185">Reference proteome</keyword>
<name>A0ABW5KN85_9SPHI</name>
<sequence>MTAYNSLFIDRNSAVYLAHYKNGTISTGQSKIGGAVSATEDLFFMDTDSGKTLKRQLFDDIEQIIYKSPTEGLSYAKEGNGYIKMNEIIEKIDRYPKNYSSPNETIAFLLNRELRVSITEDADHFLDRHPKFLKELKEKDFYGQQRLKEYIQVIYQAQTDN</sequence>
<dbReference type="RefSeq" id="WP_380906150.1">
    <property type="nucleotide sequence ID" value="NZ_JBHUEG010000019.1"/>
</dbReference>
<organism evidence="1 2">
    <name type="scientific">Sphingobacterium suaedae</name>
    <dbReference type="NCBI Taxonomy" id="1686402"/>
    <lineage>
        <taxon>Bacteria</taxon>
        <taxon>Pseudomonadati</taxon>
        <taxon>Bacteroidota</taxon>
        <taxon>Sphingobacteriia</taxon>
        <taxon>Sphingobacteriales</taxon>
        <taxon>Sphingobacteriaceae</taxon>
        <taxon>Sphingobacterium</taxon>
    </lineage>
</organism>
<dbReference type="EMBL" id="JBHULR010000020">
    <property type="protein sequence ID" value="MFD2549823.1"/>
    <property type="molecule type" value="Genomic_DNA"/>
</dbReference>
<reference evidence="2" key="1">
    <citation type="journal article" date="2019" name="Int. J. Syst. Evol. Microbiol.">
        <title>The Global Catalogue of Microorganisms (GCM) 10K type strain sequencing project: providing services to taxonomists for standard genome sequencing and annotation.</title>
        <authorList>
            <consortium name="The Broad Institute Genomics Platform"/>
            <consortium name="The Broad Institute Genome Sequencing Center for Infectious Disease"/>
            <person name="Wu L."/>
            <person name="Ma J."/>
        </authorList>
    </citation>
    <scope>NUCLEOTIDE SEQUENCE [LARGE SCALE GENOMIC DNA]</scope>
    <source>
        <strain evidence="2">KCTC 42662</strain>
    </source>
</reference>
<evidence type="ECO:0000313" key="1">
    <source>
        <dbReference type="EMBL" id="MFD2549823.1"/>
    </source>
</evidence>
<evidence type="ECO:0000313" key="2">
    <source>
        <dbReference type="Proteomes" id="UP001597545"/>
    </source>
</evidence>
<comment type="caution">
    <text evidence="1">The sequence shown here is derived from an EMBL/GenBank/DDBJ whole genome shotgun (WGS) entry which is preliminary data.</text>
</comment>
<protein>
    <submittedName>
        <fullName evidence="1">Uncharacterized protein</fullName>
    </submittedName>
</protein>
<proteinExistence type="predicted"/>
<gene>
    <name evidence="1" type="ORF">ACFSR5_19420</name>
</gene>